<dbReference type="PANTHER" id="PTHR45138">
    <property type="entry name" value="REGULATORY COMPONENTS OF SENSORY TRANSDUCTION SYSTEM"/>
    <property type="match status" value="1"/>
</dbReference>
<evidence type="ECO:0000256" key="1">
    <source>
        <dbReference type="ARBA" id="ARBA00001946"/>
    </source>
</evidence>
<dbReference type="InterPro" id="IPR029787">
    <property type="entry name" value="Nucleotide_cyclase"/>
</dbReference>
<dbReference type="PROSITE" id="PS50887">
    <property type="entry name" value="GGDEF"/>
    <property type="match status" value="1"/>
</dbReference>
<dbReference type="GO" id="GO:0052621">
    <property type="term" value="F:diguanylate cyclase activity"/>
    <property type="evidence" value="ECO:0007669"/>
    <property type="project" value="UniProtKB-EC"/>
</dbReference>
<dbReference type="SMART" id="SM00267">
    <property type="entry name" value="GGDEF"/>
    <property type="match status" value="1"/>
</dbReference>
<dbReference type="InterPro" id="IPR050469">
    <property type="entry name" value="Diguanylate_Cyclase"/>
</dbReference>
<organism evidence="6 7">
    <name type="scientific">Alteromonas macleodii</name>
    <name type="common">Pseudoalteromonas macleodii</name>
    <dbReference type="NCBI Taxonomy" id="28108"/>
    <lineage>
        <taxon>Bacteria</taxon>
        <taxon>Pseudomonadati</taxon>
        <taxon>Pseudomonadota</taxon>
        <taxon>Gammaproteobacteria</taxon>
        <taxon>Alteromonadales</taxon>
        <taxon>Alteromonadaceae</taxon>
        <taxon>Alteromonas/Salinimonas group</taxon>
        <taxon>Alteromonas</taxon>
    </lineage>
</organism>
<evidence type="ECO:0000313" key="7">
    <source>
        <dbReference type="Proteomes" id="UP000063991"/>
    </source>
</evidence>
<dbReference type="Proteomes" id="UP000063991">
    <property type="component" value="Chromosome"/>
</dbReference>
<sequence length="532" mass="60041">MQHKKKTLYLFIIAQCSVMGFFLLILVLSLLRLNDVRKVLDDITSSSIPTLSQATEITREVQHLISLTARLTSSESQSTRRIVKTQLDETIERLDSSNLKLEQGDKYLATQLNVLTLEIEELNALVRQRIDVEKEVRVEREVLFTYLNNIFEDNKSQYVGIQSSQTLVPLILQIAQINQQFQLHELRKLEDSIEESIATLREATSLDKHSSELVRALEEGVLGKWGMIDKQANVMRIRGRSRGRGSFVEHLAEEVASNIEFRASSITKDTSSYALSANQAVSKQITLSLALSLIVMIICCAIIFYIYKRIILRLIALTNLVEKNSDEVASFEGSDEISRLAKTFALYFERVKSQETELIRLSLSDPLTNIPNRRAFEMEMEKVIAMSKRYEWPLTVIILDVDSFKLYNDNYGHPKGDECLKAVAIGLNEVITRNTDFCARYGGEEFVAILPNIDEKGAKVKAEEIRDAIESLGIEHSKSTVSPVITASLGVATVNFVNHHNWTLTSILNTADRALYDAKTGGRNRCVFSSLP</sequence>
<dbReference type="NCBIfam" id="TIGR00254">
    <property type="entry name" value="GGDEF"/>
    <property type="match status" value="1"/>
</dbReference>
<evidence type="ECO:0000256" key="3">
    <source>
        <dbReference type="ARBA" id="ARBA00034247"/>
    </source>
</evidence>
<dbReference type="RefSeq" id="WP_061094198.1">
    <property type="nucleotide sequence ID" value="NZ_CP014323.1"/>
</dbReference>
<keyword evidence="4" id="KW-0812">Transmembrane</keyword>
<keyword evidence="4" id="KW-0472">Membrane</keyword>
<proteinExistence type="predicted"/>
<feature type="domain" description="GGDEF" evidence="5">
    <location>
        <begin position="392"/>
        <end position="531"/>
    </location>
</feature>
<dbReference type="AlphaFoldDB" id="A0A126PW15"/>
<comment type="catalytic activity">
    <reaction evidence="3">
        <text>2 GTP = 3',3'-c-di-GMP + 2 diphosphate</text>
        <dbReference type="Rhea" id="RHEA:24898"/>
        <dbReference type="ChEBI" id="CHEBI:33019"/>
        <dbReference type="ChEBI" id="CHEBI:37565"/>
        <dbReference type="ChEBI" id="CHEBI:58805"/>
        <dbReference type="EC" id="2.7.7.65"/>
    </reaction>
</comment>
<reference evidence="6 7" key="1">
    <citation type="submission" date="2015-12" db="EMBL/GenBank/DDBJ databases">
        <authorList>
            <person name="Shamseldin A."/>
            <person name="Moawad H."/>
            <person name="Abd El-Rahim W.M."/>
            <person name="Sadowsky M.J."/>
        </authorList>
    </citation>
    <scope>NUCLEOTIDE SEQUENCE [LARGE SCALE GENOMIC DNA]</scope>
    <source>
        <strain evidence="6 7">D7</strain>
    </source>
</reference>
<dbReference type="InterPro" id="IPR043128">
    <property type="entry name" value="Rev_trsase/Diguanyl_cyclase"/>
</dbReference>
<dbReference type="OrthoDB" id="5756373at2"/>
<comment type="cofactor">
    <cofactor evidence="1">
        <name>Mg(2+)</name>
        <dbReference type="ChEBI" id="CHEBI:18420"/>
    </cofactor>
</comment>
<dbReference type="SUPFAM" id="SSF55073">
    <property type="entry name" value="Nucleotide cyclase"/>
    <property type="match status" value="1"/>
</dbReference>
<keyword evidence="4" id="KW-1133">Transmembrane helix</keyword>
<dbReference type="EMBL" id="CP014323">
    <property type="protein sequence ID" value="AMJ97217.1"/>
    <property type="molecule type" value="Genomic_DNA"/>
</dbReference>
<evidence type="ECO:0000313" key="6">
    <source>
        <dbReference type="EMBL" id="AMJ97217.1"/>
    </source>
</evidence>
<evidence type="ECO:0000259" key="5">
    <source>
        <dbReference type="PROSITE" id="PS50887"/>
    </source>
</evidence>
<dbReference type="Gene3D" id="3.30.70.270">
    <property type="match status" value="1"/>
</dbReference>
<feature type="transmembrane region" description="Helical" evidence="4">
    <location>
        <begin position="285"/>
        <end position="307"/>
    </location>
</feature>
<dbReference type="InterPro" id="IPR000160">
    <property type="entry name" value="GGDEF_dom"/>
</dbReference>
<feature type="transmembrane region" description="Helical" evidence="4">
    <location>
        <begin position="7"/>
        <end position="31"/>
    </location>
</feature>
<dbReference type="Pfam" id="PF00990">
    <property type="entry name" value="GGDEF"/>
    <property type="match status" value="1"/>
</dbReference>
<dbReference type="EC" id="2.7.7.65" evidence="2"/>
<accession>A0A126PW15</accession>
<dbReference type="CDD" id="cd01949">
    <property type="entry name" value="GGDEF"/>
    <property type="match status" value="1"/>
</dbReference>
<evidence type="ECO:0000256" key="2">
    <source>
        <dbReference type="ARBA" id="ARBA00012528"/>
    </source>
</evidence>
<gene>
    <name evidence="6" type="ORF">AVL55_02985</name>
</gene>
<dbReference type="FunFam" id="3.30.70.270:FF:000001">
    <property type="entry name" value="Diguanylate cyclase domain protein"/>
    <property type="match status" value="1"/>
</dbReference>
<name>A0A126PW15_ALTMA</name>
<dbReference type="PANTHER" id="PTHR45138:SF9">
    <property type="entry name" value="DIGUANYLATE CYCLASE DGCM-RELATED"/>
    <property type="match status" value="1"/>
</dbReference>
<protein>
    <recommendedName>
        <fullName evidence="2">diguanylate cyclase</fullName>
        <ecNumber evidence="2">2.7.7.65</ecNumber>
    </recommendedName>
</protein>
<evidence type="ECO:0000256" key="4">
    <source>
        <dbReference type="SAM" id="Phobius"/>
    </source>
</evidence>